<dbReference type="SUPFAM" id="SSF52172">
    <property type="entry name" value="CheY-like"/>
    <property type="match status" value="1"/>
</dbReference>
<dbReference type="STRING" id="517418.Ctha_2693"/>
<dbReference type="SUPFAM" id="SSF48452">
    <property type="entry name" value="TPR-like"/>
    <property type="match status" value="1"/>
</dbReference>
<dbReference type="eggNOG" id="COG3947">
    <property type="taxonomic scope" value="Bacteria"/>
</dbReference>
<evidence type="ECO:0000313" key="6">
    <source>
        <dbReference type="Proteomes" id="UP000001208"/>
    </source>
</evidence>
<reference evidence="5 6" key="1">
    <citation type="submission" date="2008-06" db="EMBL/GenBank/DDBJ databases">
        <title>Complete sequence of Chloroherpeton thalassium ATCC 35110.</title>
        <authorList>
            <consortium name="US DOE Joint Genome Institute"/>
            <person name="Lucas S."/>
            <person name="Copeland A."/>
            <person name="Lapidus A."/>
            <person name="Glavina del Rio T."/>
            <person name="Dalin E."/>
            <person name="Tice H."/>
            <person name="Bruce D."/>
            <person name="Goodwin L."/>
            <person name="Pitluck S."/>
            <person name="Schmutz J."/>
            <person name="Larimer F."/>
            <person name="Land M."/>
            <person name="Hauser L."/>
            <person name="Kyrpides N."/>
            <person name="Mikhailova N."/>
            <person name="Liu Z."/>
            <person name="Li T."/>
            <person name="Zhao F."/>
            <person name="Overmann J."/>
            <person name="Bryant D.A."/>
            <person name="Richardson P."/>
        </authorList>
    </citation>
    <scope>NUCLEOTIDE SEQUENCE [LARGE SCALE GENOMIC DNA]</scope>
    <source>
        <strain evidence="6">ATCC 35110 / GB-78</strain>
    </source>
</reference>
<dbReference type="SUPFAM" id="SSF46894">
    <property type="entry name" value="C-terminal effector domain of the bipartite response regulators"/>
    <property type="match status" value="1"/>
</dbReference>
<dbReference type="EMBL" id="CP001100">
    <property type="protein sequence ID" value="ACF15142.1"/>
    <property type="molecule type" value="Genomic_DNA"/>
</dbReference>
<organism evidence="5 6">
    <name type="scientific">Chloroherpeton thalassium (strain ATCC 35110 / GB-78)</name>
    <dbReference type="NCBI Taxonomy" id="517418"/>
    <lineage>
        <taxon>Bacteria</taxon>
        <taxon>Pseudomonadati</taxon>
        <taxon>Chlorobiota</taxon>
        <taxon>Chlorobiia</taxon>
        <taxon>Chlorobiales</taxon>
        <taxon>Chloroherpetonaceae</taxon>
        <taxon>Chloroherpeton</taxon>
    </lineage>
</organism>
<evidence type="ECO:0000313" key="5">
    <source>
        <dbReference type="EMBL" id="ACF15142.1"/>
    </source>
</evidence>
<keyword evidence="2" id="KW-0597">Phosphoprotein</keyword>
<dbReference type="Proteomes" id="UP000001208">
    <property type="component" value="Chromosome"/>
</dbReference>
<dbReference type="PANTHER" id="PTHR35807">
    <property type="entry name" value="TRANSCRIPTIONAL REGULATOR REDD-RELATED"/>
    <property type="match status" value="1"/>
</dbReference>
<dbReference type="AlphaFoldDB" id="B3QYR9"/>
<keyword evidence="1" id="KW-0238">DNA-binding</keyword>
<accession>B3QYR9</accession>
<dbReference type="InterPro" id="IPR011006">
    <property type="entry name" value="CheY-like_superfamily"/>
</dbReference>
<dbReference type="RefSeq" id="WP_012501224.1">
    <property type="nucleotide sequence ID" value="NC_011026.1"/>
</dbReference>
<dbReference type="InterPro" id="IPR011990">
    <property type="entry name" value="TPR-like_helical_dom_sf"/>
</dbReference>
<evidence type="ECO:0000256" key="3">
    <source>
        <dbReference type="SAM" id="Coils"/>
    </source>
</evidence>
<dbReference type="Gene3D" id="3.40.50.2300">
    <property type="match status" value="1"/>
</dbReference>
<protein>
    <submittedName>
        <fullName evidence="5">Response regulator receiver protein</fullName>
    </submittedName>
</protein>
<feature type="domain" description="Response regulatory" evidence="4">
    <location>
        <begin position="24"/>
        <end position="138"/>
    </location>
</feature>
<dbReference type="KEGG" id="cts:Ctha_2693"/>
<dbReference type="GO" id="GO:0006355">
    <property type="term" value="P:regulation of DNA-templated transcription"/>
    <property type="evidence" value="ECO:0007669"/>
    <property type="project" value="InterPro"/>
</dbReference>
<dbReference type="Gene3D" id="1.10.10.10">
    <property type="entry name" value="Winged helix-like DNA-binding domain superfamily/Winged helix DNA-binding domain"/>
    <property type="match status" value="1"/>
</dbReference>
<dbReference type="Pfam" id="PF03704">
    <property type="entry name" value="BTAD"/>
    <property type="match status" value="1"/>
</dbReference>
<dbReference type="InterPro" id="IPR036388">
    <property type="entry name" value="WH-like_DNA-bd_sf"/>
</dbReference>
<dbReference type="SMART" id="SM01043">
    <property type="entry name" value="BTAD"/>
    <property type="match status" value="1"/>
</dbReference>
<dbReference type="InterPro" id="IPR005158">
    <property type="entry name" value="BTAD"/>
</dbReference>
<dbReference type="OrthoDB" id="9790442at2"/>
<dbReference type="InterPro" id="IPR051677">
    <property type="entry name" value="AfsR-DnrI-RedD_regulator"/>
</dbReference>
<evidence type="ECO:0000259" key="4">
    <source>
        <dbReference type="PROSITE" id="PS50110"/>
    </source>
</evidence>
<dbReference type="Pfam" id="PF00072">
    <property type="entry name" value="Response_reg"/>
    <property type="match status" value="1"/>
</dbReference>
<dbReference type="SMART" id="SM00448">
    <property type="entry name" value="REC"/>
    <property type="match status" value="1"/>
</dbReference>
<feature type="coiled-coil region" evidence="3">
    <location>
        <begin position="127"/>
        <end position="158"/>
    </location>
</feature>
<name>B3QYR9_CHLT3</name>
<dbReference type="HOGENOM" id="CLU_651657_0_0_10"/>
<proteinExistence type="predicted"/>
<feature type="modified residue" description="4-aspartylphosphate" evidence="2">
    <location>
        <position position="73"/>
    </location>
</feature>
<dbReference type="Gene3D" id="1.25.40.10">
    <property type="entry name" value="Tetratricopeptide repeat domain"/>
    <property type="match status" value="1"/>
</dbReference>
<gene>
    <name evidence="5" type="ordered locus">Ctha_2693</name>
</gene>
<dbReference type="GO" id="GO:0000160">
    <property type="term" value="P:phosphorelay signal transduction system"/>
    <property type="evidence" value="ECO:0007669"/>
    <property type="project" value="InterPro"/>
</dbReference>
<dbReference type="InterPro" id="IPR001789">
    <property type="entry name" value="Sig_transdc_resp-reg_receiver"/>
</dbReference>
<sequence length="421" mass="48572">MKLPNKRKHTVKQLDPVVEKSSSKILLVDDDDDICKICQRALSMLGYEVLIASCGETALQMFKEHEPEIILLDIFMPDLDGFDVLRSIRSQSDFPEVILITGYGDMNLVISAMRNGATDFLTKPFDLENLRSVIDNARKRLEKKKENQSALLDTTELEPAAALSINAIDIHQDVPLRIRTFGNLIINLTDKEITSKDWHSNKTEAVFKLLLINHKRLVTTDEFIDKLWPDARRRSGEVMLYTAISSIRYLLEPQLKTARKSKFVFTHENGYELNLGELGTDYLYDADLFESYCAKAKDLGGDYDLYKEAVELYSDDFLKSDTFEEWTFYARESLKDQYLAALQYLAEHERNLKNYRAAAIYARKMVEADNLSVTGYELLIEAYLNEERIGEAMRIFKQCKEVFQKELNMPVPQRLVDLLPR</sequence>
<dbReference type="PROSITE" id="PS50110">
    <property type="entry name" value="RESPONSE_REGULATORY"/>
    <property type="match status" value="1"/>
</dbReference>
<dbReference type="GO" id="GO:0003677">
    <property type="term" value="F:DNA binding"/>
    <property type="evidence" value="ECO:0007669"/>
    <property type="project" value="UniProtKB-KW"/>
</dbReference>
<keyword evidence="6" id="KW-1185">Reference proteome</keyword>
<evidence type="ECO:0000256" key="2">
    <source>
        <dbReference type="PROSITE-ProRule" id="PRU00169"/>
    </source>
</evidence>
<keyword evidence="3" id="KW-0175">Coiled coil</keyword>
<evidence type="ECO:0000256" key="1">
    <source>
        <dbReference type="ARBA" id="ARBA00023125"/>
    </source>
</evidence>
<dbReference type="InterPro" id="IPR016032">
    <property type="entry name" value="Sig_transdc_resp-reg_C-effctor"/>
</dbReference>